<comment type="cofactor">
    <cofactor evidence="1">
        <name>Ca(2+)</name>
        <dbReference type="ChEBI" id="CHEBI:29108"/>
    </cofactor>
</comment>
<evidence type="ECO:0000256" key="8">
    <source>
        <dbReference type="ARBA" id="ARBA00023015"/>
    </source>
</evidence>
<dbReference type="InterPro" id="IPR024607">
    <property type="entry name" value="Sulfatase_CS"/>
</dbReference>
<comment type="similarity">
    <text evidence="2">Belongs to the sulfatase family.</text>
</comment>
<keyword evidence="15" id="KW-1185">Reference proteome</keyword>
<dbReference type="PANTHER" id="PTHR43108">
    <property type="entry name" value="N-ACETYLGLUCOSAMINE-6-SULFATASE FAMILY MEMBER"/>
    <property type="match status" value="1"/>
</dbReference>
<evidence type="ECO:0000259" key="14">
    <source>
        <dbReference type="Pfam" id="PF04494"/>
    </source>
</evidence>
<dbReference type="GeneID" id="111113469"/>
<evidence type="ECO:0000256" key="11">
    <source>
        <dbReference type="PROSITE-ProRule" id="PRU00221"/>
    </source>
</evidence>
<keyword evidence="4 11" id="KW-0853">WD repeat</keyword>
<evidence type="ECO:0000259" key="13">
    <source>
        <dbReference type="Pfam" id="PF00884"/>
    </source>
</evidence>
<dbReference type="InterPro" id="IPR007582">
    <property type="entry name" value="TFIID_NTD2"/>
</dbReference>
<dbReference type="Pfam" id="PF00884">
    <property type="entry name" value="Sulfatase"/>
    <property type="match status" value="1"/>
</dbReference>
<dbReference type="Gene3D" id="2.130.10.10">
    <property type="entry name" value="YVTN repeat-like/Quinoprotein amine dehydrogenase"/>
    <property type="match status" value="2"/>
</dbReference>
<feature type="domain" description="Sulfatase N-terminal" evidence="13">
    <location>
        <begin position="25"/>
        <end position="361"/>
    </location>
</feature>
<dbReference type="SUPFAM" id="SSF160897">
    <property type="entry name" value="Taf5 N-terminal domain-like"/>
    <property type="match status" value="1"/>
</dbReference>
<dbReference type="OrthoDB" id="10266330at2759"/>
<evidence type="ECO:0000313" key="16">
    <source>
        <dbReference type="RefSeq" id="XP_022307476.1"/>
    </source>
</evidence>
<dbReference type="InterPro" id="IPR015943">
    <property type="entry name" value="WD40/YVTN_repeat-like_dom_sf"/>
</dbReference>
<dbReference type="CDD" id="cd16147">
    <property type="entry name" value="G6S"/>
    <property type="match status" value="1"/>
</dbReference>
<dbReference type="PROSITE" id="PS00678">
    <property type="entry name" value="WD_REPEATS_1"/>
    <property type="match status" value="3"/>
</dbReference>
<feature type="repeat" description="WD" evidence="11">
    <location>
        <begin position="927"/>
        <end position="968"/>
    </location>
</feature>
<dbReference type="PROSITE" id="PS50294">
    <property type="entry name" value="WD_REPEATS_REGION"/>
    <property type="match status" value="4"/>
</dbReference>
<keyword evidence="8" id="KW-0805">Transcription regulation</keyword>
<keyword evidence="7" id="KW-0378">Hydrolase</keyword>
<evidence type="ECO:0000256" key="5">
    <source>
        <dbReference type="ARBA" id="ARBA00022729"/>
    </source>
</evidence>
<dbReference type="Pfam" id="PF00400">
    <property type="entry name" value="WD40"/>
    <property type="match status" value="6"/>
</dbReference>
<organism evidence="15 16">
    <name type="scientific">Crassostrea virginica</name>
    <name type="common">Eastern oyster</name>
    <dbReference type="NCBI Taxonomy" id="6565"/>
    <lineage>
        <taxon>Eukaryota</taxon>
        <taxon>Metazoa</taxon>
        <taxon>Spiralia</taxon>
        <taxon>Lophotrochozoa</taxon>
        <taxon>Mollusca</taxon>
        <taxon>Bivalvia</taxon>
        <taxon>Autobranchia</taxon>
        <taxon>Pteriomorphia</taxon>
        <taxon>Ostreida</taxon>
        <taxon>Ostreoidea</taxon>
        <taxon>Ostreidae</taxon>
        <taxon>Crassostrea</taxon>
    </lineage>
</organism>
<sequence>MAKNMLLVSTFFIAFVVTFANGNKPNIVFLLTDDQDVKLGGQTPMSKTKSLIGDKGIIFENMYVSAPLCCPSRSSILTGKYVHSNGAVNNSLAGNCSSPTWQQTQEVKAFPTYLKEQGYTTFFAGKYLNQYGTPNAGGVKHIPPGWDWWMGLVGNSKYYNYHLSVNGTLEVHKNDPKTDYLTDVINRRATSFLDLQNSDSGPFFMMLSTPACHGPFTPAPKYKNNFPNQTAPRDGSYNKHGYDKHWLIQQAITPLPNDTVTTEDNIFRNRWRTLLSVDDMMENVVNILQKKNLLDNTYIVFSSDNGFHLGQFSMPSDKRQLYEFDVRVPLMIRGPNVSPGRLITEQVMNIDLAPTFLDMAGLSSTPEQMDGLSLSPFFSASSNKTWGRSTILIEHQGEFHENTPGCPQFREQNMSNCNNHCVCEDSWNNTYSCVIRREPSISPSQPGRRIKYCLLKDNENFQEMYDLDGDQNEFKNLATTLPQNEKKDHETSQKKESRCVQNISEMALNNTSNGEVTVDNLLTYSSISGDATSCDEQFTRLKNYINKGCEPYRSQLQPLLYPLFVHLYLDQLCNGHKTPAHRFYSKHVKLFENEKTCTQTLESIHKLVTRTDVLGCLEATDFRENKFKIKLSEEALEYLLRHLKHEDNSTIYQIFNQQIKVENTESAENETKRKLDLSEGSGLVKEESLEIKEDPEHLEALSALQLSIRQVREGPPCLPSICFYTFINAYQGLCTVDISPDKTLLSAGFEDASIKIWSTTPSLLQSTPQSVDPCKLYIAADYWNVDLTEESKPRYTETVTLRAHSGSVYKTCFSSDSKYLLSASEDTTVRLWDMSTHSNRVCYKGHSAPVWDLDVGSVGGFFASCSQDRTAKLWVSDRIYPVRTFAGHNLDVDCVKFHPNCNYLATGSSDRSVRLWTLQDGKSVRLMHGHRGTIMSLAFSPNGNFLASAGEDKRIRVWDLSSGQLYKELKGHTDTVHSLSFSRDDNLLASGGLDCSIKVWDIRKGVASSSSHSDGISSPELLGSFSSKSAVVTYLNYSEYNVLRGAGSV</sequence>
<proteinExistence type="inferred from homology"/>
<dbReference type="SUPFAM" id="SSF53649">
    <property type="entry name" value="Alkaline phosphatase-like"/>
    <property type="match status" value="1"/>
</dbReference>
<dbReference type="InterPro" id="IPR036322">
    <property type="entry name" value="WD40_repeat_dom_sf"/>
</dbReference>
<dbReference type="SMART" id="SM00320">
    <property type="entry name" value="WD40"/>
    <property type="match status" value="6"/>
</dbReference>
<dbReference type="GO" id="GO:0008449">
    <property type="term" value="F:N-acetylglucosamine-6-sulfatase activity"/>
    <property type="evidence" value="ECO:0007669"/>
    <property type="project" value="TreeGrafter"/>
</dbReference>
<dbReference type="GO" id="GO:0005634">
    <property type="term" value="C:nucleus"/>
    <property type="evidence" value="ECO:0007669"/>
    <property type="project" value="UniProtKB-ARBA"/>
</dbReference>
<dbReference type="Gene3D" id="3.40.720.10">
    <property type="entry name" value="Alkaline Phosphatase, subunit A"/>
    <property type="match status" value="1"/>
</dbReference>
<feature type="domain" description="TFIID subunit TAF5 NTD2" evidence="14">
    <location>
        <begin position="530"/>
        <end position="659"/>
    </location>
</feature>
<keyword evidence="10" id="KW-0325">Glycoprotein</keyword>
<evidence type="ECO:0000256" key="7">
    <source>
        <dbReference type="ARBA" id="ARBA00022801"/>
    </source>
</evidence>
<evidence type="ECO:0000256" key="9">
    <source>
        <dbReference type="ARBA" id="ARBA00023163"/>
    </source>
</evidence>
<dbReference type="Pfam" id="PF04494">
    <property type="entry name" value="TFIID_NTD2"/>
    <property type="match status" value="1"/>
</dbReference>
<dbReference type="KEGG" id="cvn:111113469"/>
<keyword evidence="6" id="KW-0677">Repeat</keyword>
<reference evidence="16" key="2">
    <citation type="submission" date="2025-08" db="UniProtKB">
        <authorList>
            <consortium name="RefSeq"/>
        </authorList>
    </citation>
    <scope>IDENTIFICATION</scope>
    <source>
        <tissue evidence="16">Whole sample</tissue>
    </source>
</reference>
<dbReference type="CDD" id="cd08044">
    <property type="entry name" value="TAF5_NTD2"/>
    <property type="match status" value="1"/>
</dbReference>
<protein>
    <submittedName>
        <fullName evidence="16">TAF5-like RNA polymerase II p300/CBP-associated factor-associated factor 65 kDa subunit 5L</fullName>
    </submittedName>
</protein>
<feature type="signal peptide" evidence="12">
    <location>
        <begin position="1"/>
        <end position="22"/>
    </location>
</feature>
<dbReference type="Gene3D" id="1.25.40.500">
    <property type="entry name" value="TFIID subunit TAF5, NTD2 domain"/>
    <property type="match status" value="1"/>
</dbReference>
<dbReference type="SUPFAM" id="SSF50978">
    <property type="entry name" value="WD40 repeat-like"/>
    <property type="match status" value="1"/>
</dbReference>
<dbReference type="PROSITE" id="PS50082">
    <property type="entry name" value="WD_REPEATS_2"/>
    <property type="match status" value="5"/>
</dbReference>
<evidence type="ECO:0000256" key="3">
    <source>
        <dbReference type="ARBA" id="ARBA00009435"/>
    </source>
</evidence>
<dbReference type="PROSITE" id="PS00149">
    <property type="entry name" value="SULFATASE_2"/>
    <property type="match status" value="1"/>
</dbReference>
<reference evidence="15" key="1">
    <citation type="submission" date="2024-06" db="UniProtKB">
        <authorList>
            <consortium name="RefSeq"/>
        </authorList>
    </citation>
    <scope>NUCLEOTIDE SEQUENCE [LARGE SCALE GENOMIC DNA]</scope>
</reference>
<dbReference type="AlphaFoldDB" id="A0A8B8BX83"/>
<feature type="repeat" description="WD" evidence="11">
    <location>
        <begin position="801"/>
        <end position="836"/>
    </location>
</feature>
<dbReference type="InterPro" id="IPR020472">
    <property type="entry name" value="WD40_PAC1"/>
</dbReference>
<evidence type="ECO:0000256" key="2">
    <source>
        <dbReference type="ARBA" id="ARBA00008779"/>
    </source>
</evidence>
<dbReference type="InterPro" id="IPR001680">
    <property type="entry name" value="WD40_rpt"/>
</dbReference>
<evidence type="ECO:0000313" key="15">
    <source>
        <dbReference type="Proteomes" id="UP000694844"/>
    </source>
</evidence>
<gene>
    <name evidence="16" type="primary">LOC111113469</name>
</gene>
<accession>A0A8B8BX83</accession>
<dbReference type="InterPro" id="IPR017850">
    <property type="entry name" value="Alkaline_phosphatase_core_sf"/>
</dbReference>
<evidence type="ECO:0000256" key="1">
    <source>
        <dbReference type="ARBA" id="ARBA00001913"/>
    </source>
</evidence>
<dbReference type="PRINTS" id="PR00320">
    <property type="entry name" value="GPROTEINBRPT"/>
</dbReference>
<name>A0A8B8BX83_CRAVI</name>
<keyword evidence="9" id="KW-0804">Transcription</keyword>
<dbReference type="CDD" id="cd00200">
    <property type="entry name" value="WD40"/>
    <property type="match status" value="1"/>
</dbReference>
<evidence type="ECO:0000256" key="10">
    <source>
        <dbReference type="ARBA" id="ARBA00023180"/>
    </source>
</evidence>
<feature type="repeat" description="WD" evidence="11">
    <location>
        <begin position="843"/>
        <end position="874"/>
    </location>
</feature>
<evidence type="ECO:0000256" key="12">
    <source>
        <dbReference type="SAM" id="SignalP"/>
    </source>
</evidence>
<evidence type="ECO:0000256" key="4">
    <source>
        <dbReference type="ARBA" id="ARBA00022574"/>
    </source>
</evidence>
<evidence type="ECO:0000256" key="6">
    <source>
        <dbReference type="ARBA" id="ARBA00022737"/>
    </source>
</evidence>
<feature type="repeat" description="WD" evidence="11">
    <location>
        <begin position="969"/>
        <end position="1010"/>
    </location>
</feature>
<dbReference type="PROSITE" id="PS00523">
    <property type="entry name" value="SULFATASE_1"/>
    <property type="match status" value="1"/>
</dbReference>
<dbReference type="InterPro" id="IPR037264">
    <property type="entry name" value="TFIID_NTD2_sf"/>
</dbReference>
<comment type="similarity">
    <text evidence="3">Belongs to the WD repeat TAF5 family.</text>
</comment>
<keyword evidence="5 12" id="KW-0732">Signal</keyword>
<dbReference type="RefSeq" id="XP_022307476.1">
    <property type="nucleotide sequence ID" value="XM_022451768.1"/>
</dbReference>
<dbReference type="Proteomes" id="UP000694844">
    <property type="component" value="Chromosome 1"/>
</dbReference>
<feature type="repeat" description="WD" evidence="11">
    <location>
        <begin position="885"/>
        <end position="926"/>
    </location>
</feature>
<dbReference type="PANTHER" id="PTHR43108:SF8">
    <property type="entry name" value="SD21168P"/>
    <property type="match status" value="1"/>
</dbReference>
<dbReference type="InterPro" id="IPR000917">
    <property type="entry name" value="Sulfatase_N"/>
</dbReference>
<dbReference type="GO" id="GO:0005539">
    <property type="term" value="F:glycosaminoglycan binding"/>
    <property type="evidence" value="ECO:0007669"/>
    <property type="project" value="TreeGrafter"/>
</dbReference>
<dbReference type="InterPro" id="IPR019775">
    <property type="entry name" value="WD40_repeat_CS"/>
</dbReference>
<feature type="chain" id="PRO_5034417791" evidence="12">
    <location>
        <begin position="23"/>
        <end position="1049"/>
    </location>
</feature>